<dbReference type="PANTHER" id="PTHR10003">
    <property type="entry name" value="SUPEROXIDE DISMUTASE CU-ZN -RELATED"/>
    <property type="match status" value="1"/>
</dbReference>
<proteinExistence type="inferred from homology"/>
<feature type="domain" description="Superoxide dismutase copper/zinc binding" evidence="5">
    <location>
        <begin position="38"/>
        <end position="168"/>
    </location>
</feature>
<dbReference type="InterPro" id="IPR024134">
    <property type="entry name" value="SOD_Cu/Zn_/chaperone"/>
</dbReference>
<evidence type="ECO:0000256" key="4">
    <source>
        <dbReference type="SAM" id="MobiDB-lite"/>
    </source>
</evidence>
<dbReference type="AlphaFoldDB" id="A0A4R3MKV0"/>
<comment type="cofactor">
    <cofactor evidence="3">
        <name>Cu cation</name>
        <dbReference type="ChEBI" id="CHEBI:23378"/>
    </cofactor>
    <text evidence="3">Binds 1 copper ion per subunit.</text>
</comment>
<dbReference type="PROSITE" id="PS00332">
    <property type="entry name" value="SOD_CU_ZN_2"/>
    <property type="match status" value="1"/>
</dbReference>
<evidence type="ECO:0000313" key="6">
    <source>
        <dbReference type="EMBL" id="TCT15103.1"/>
    </source>
</evidence>
<keyword evidence="3" id="KW-0560">Oxidoreductase</keyword>
<comment type="caution">
    <text evidence="6">The sequence shown here is derived from an EMBL/GenBank/DDBJ whole genome shotgun (WGS) entry which is preliminary data.</text>
</comment>
<evidence type="ECO:0000256" key="3">
    <source>
        <dbReference type="RuleBase" id="RU000393"/>
    </source>
</evidence>
<feature type="region of interest" description="Disordered" evidence="4">
    <location>
        <begin position="151"/>
        <end position="194"/>
    </location>
</feature>
<dbReference type="InterPro" id="IPR018152">
    <property type="entry name" value="SOD_Cu/Zn_BS"/>
</dbReference>
<gene>
    <name evidence="6" type="ORF">EDD68_13814</name>
</gene>
<comment type="similarity">
    <text evidence="1 3">Belongs to the Cu-Zn superoxide dismutase family.</text>
</comment>
<name>A0A4R3MKV0_9BACI</name>
<feature type="compositionally biased region" description="Acidic residues" evidence="4">
    <location>
        <begin position="185"/>
        <end position="194"/>
    </location>
</feature>
<dbReference type="PROSITE" id="PS51257">
    <property type="entry name" value="PROKAR_LIPOPROTEIN"/>
    <property type="match status" value="1"/>
</dbReference>
<dbReference type="GO" id="GO:0005507">
    <property type="term" value="F:copper ion binding"/>
    <property type="evidence" value="ECO:0007669"/>
    <property type="project" value="InterPro"/>
</dbReference>
<reference evidence="6 7" key="1">
    <citation type="submission" date="2019-03" db="EMBL/GenBank/DDBJ databases">
        <title>Genomic Encyclopedia of Type Strains, Phase IV (KMG-IV): sequencing the most valuable type-strain genomes for metagenomic binning, comparative biology and taxonomic classification.</title>
        <authorList>
            <person name="Goeker M."/>
        </authorList>
    </citation>
    <scope>NUCLEOTIDE SEQUENCE [LARGE SCALE GENOMIC DNA]</scope>
    <source>
        <strain evidence="6 7">DSM 25894</strain>
    </source>
</reference>
<dbReference type="Pfam" id="PF00080">
    <property type="entry name" value="Sod_Cu"/>
    <property type="match status" value="1"/>
</dbReference>
<dbReference type="CDD" id="cd00305">
    <property type="entry name" value="Cu-Zn_Superoxide_Dismutase"/>
    <property type="match status" value="1"/>
</dbReference>
<protein>
    <recommendedName>
        <fullName evidence="3">Superoxide dismutase [Cu-Zn]</fullName>
        <ecNumber evidence="3">1.15.1.1</ecNumber>
    </recommendedName>
</protein>
<comment type="function">
    <text evidence="2">Destroys radicals which are normally produced within the cells and which are toxic to biological systems. May play a role in favoring mycobacterial survival in phagocytes.</text>
</comment>
<dbReference type="EC" id="1.15.1.1" evidence="3"/>
<keyword evidence="3" id="KW-0862">Zinc</keyword>
<organism evidence="6 7">
    <name type="scientific">Melghiribacillus thermohalophilus</name>
    <dbReference type="NCBI Taxonomy" id="1324956"/>
    <lineage>
        <taxon>Bacteria</taxon>
        <taxon>Bacillati</taxon>
        <taxon>Bacillota</taxon>
        <taxon>Bacilli</taxon>
        <taxon>Bacillales</taxon>
        <taxon>Bacillaceae</taxon>
        <taxon>Melghiribacillus</taxon>
    </lineage>
</organism>
<dbReference type="InterPro" id="IPR036423">
    <property type="entry name" value="SOD-like_Cu/Zn_dom_sf"/>
</dbReference>
<evidence type="ECO:0000259" key="5">
    <source>
        <dbReference type="Pfam" id="PF00080"/>
    </source>
</evidence>
<keyword evidence="3" id="KW-0186">Copper</keyword>
<dbReference type="OrthoDB" id="9792957at2"/>
<sequence length="194" mass="20825">MKRFIPLVMVLMIGSACNSQVRSPLEIEMYNAAGDSLGTATLSEQPDGVQIKLKLEGLTPGFHAIHVHEFPECDGPDFKSAGNHYNPDSKKHGLMHPEGPHLGDLPNIEVEGDGTVDAEIMANKATLKDDKYSLLTGGGTSLIIHAGQDDGVSQPAGNAGERIACGKIQLEEKDQEQDPQNPAETGEEQNKDEE</sequence>
<comment type="cofactor">
    <cofactor evidence="3">
        <name>Zn(2+)</name>
        <dbReference type="ChEBI" id="CHEBI:29105"/>
    </cofactor>
    <text evidence="3">Binds 1 zinc ion per subunit.</text>
</comment>
<evidence type="ECO:0000313" key="7">
    <source>
        <dbReference type="Proteomes" id="UP000294650"/>
    </source>
</evidence>
<comment type="catalytic activity">
    <reaction evidence="3">
        <text>2 superoxide + 2 H(+) = H2O2 + O2</text>
        <dbReference type="Rhea" id="RHEA:20696"/>
        <dbReference type="ChEBI" id="CHEBI:15378"/>
        <dbReference type="ChEBI" id="CHEBI:15379"/>
        <dbReference type="ChEBI" id="CHEBI:16240"/>
        <dbReference type="ChEBI" id="CHEBI:18421"/>
        <dbReference type="EC" id="1.15.1.1"/>
    </reaction>
</comment>
<dbReference type="GO" id="GO:0004784">
    <property type="term" value="F:superoxide dismutase activity"/>
    <property type="evidence" value="ECO:0007669"/>
    <property type="project" value="UniProtKB-EC"/>
</dbReference>
<dbReference type="RefSeq" id="WP_132373293.1">
    <property type="nucleotide sequence ID" value="NZ_SMAN01000038.1"/>
</dbReference>
<evidence type="ECO:0000256" key="2">
    <source>
        <dbReference type="ARBA" id="ARBA00024900"/>
    </source>
</evidence>
<dbReference type="SUPFAM" id="SSF49329">
    <property type="entry name" value="Cu,Zn superoxide dismutase-like"/>
    <property type="match status" value="1"/>
</dbReference>
<dbReference type="InterPro" id="IPR001424">
    <property type="entry name" value="SOD_Cu_Zn_dom"/>
</dbReference>
<dbReference type="EMBL" id="SMAN01000038">
    <property type="protein sequence ID" value="TCT15103.1"/>
    <property type="molecule type" value="Genomic_DNA"/>
</dbReference>
<dbReference type="Gene3D" id="2.60.40.200">
    <property type="entry name" value="Superoxide dismutase, copper/zinc binding domain"/>
    <property type="match status" value="1"/>
</dbReference>
<accession>A0A4R3MKV0</accession>
<keyword evidence="3" id="KW-0479">Metal-binding</keyword>
<evidence type="ECO:0000256" key="1">
    <source>
        <dbReference type="ARBA" id="ARBA00010457"/>
    </source>
</evidence>
<keyword evidence="7" id="KW-1185">Reference proteome</keyword>
<dbReference type="Proteomes" id="UP000294650">
    <property type="component" value="Unassembled WGS sequence"/>
</dbReference>